<dbReference type="Gene3D" id="3.40.50.12760">
    <property type="match status" value="2"/>
</dbReference>
<evidence type="ECO:0000256" key="7">
    <source>
        <dbReference type="ARBA" id="ARBA00022475"/>
    </source>
</evidence>
<dbReference type="SUPFAM" id="SSF53335">
    <property type="entry name" value="S-adenosyl-L-methionine-dependent methyltransferases"/>
    <property type="match status" value="1"/>
</dbReference>
<evidence type="ECO:0000256" key="13">
    <source>
        <dbReference type="ARBA" id="ARBA00022691"/>
    </source>
</evidence>
<feature type="transmembrane region" description="Helical" evidence="24">
    <location>
        <begin position="317"/>
        <end position="334"/>
    </location>
</feature>
<evidence type="ECO:0000259" key="25">
    <source>
        <dbReference type="PROSITE" id="PS51614"/>
    </source>
</evidence>
<evidence type="ECO:0000313" key="27">
    <source>
        <dbReference type="Proteomes" id="UP000314294"/>
    </source>
</evidence>
<evidence type="ECO:0000256" key="6">
    <source>
        <dbReference type="ARBA" id="ARBA00022448"/>
    </source>
</evidence>
<feature type="active site" description="Proton acceptor" evidence="23">
    <location>
        <position position="664"/>
    </location>
</feature>
<evidence type="ECO:0000256" key="12">
    <source>
        <dbReference type="ARBA" id="ARBA00022679"/>
    </source>
</evidence>
<feature type="transmembrane region" description="Helical" evidence="24">
    <location>
        <begin position="24"/>
        <end position="47"/>
    </location>
</feature>
<dbReference type="OrthoDB" id="429597at2759"/>
<protein>
    <recommendedName>
        <fullName evidence="5">Cap-specific mRNA (nucleoside-2'-O-)-methyltransferase 2</fullName>
        <ecNumber evidence="4">2.1.1.296</ecNumber>
    </recommendedName>
    <alternativeName>
        <fullName evidence="22">Cap methyltransferase 2</fullName>
    </alternativeName>
    <alternativeName>
        <fullName evidence="20">Cap2 2'O-ribose methyltransferase 2</fullName>
    </alternativeName>
    <alternativeName>
        <fullName evidence="21">FtsJ methyltransferase domain-containing protein 1</fullName>
    </alternativeName>
</protein>
<dbReference type="EMBL" id="SRLO01000010">
    <property type="protein sequence ID" value="TNN87451.1"/>
    <property type="molecule type" value="Genomic_DNA"/>
</dbReference>
<evidence type="ECO:0000256" key="14">
    <source>
        <dbReference type="ARBA" id="ARBA00022692"/>
    </source>
</evidence>
<evidence type="ECO:0000256" key="18">
    <source>
        <dbReference type="ARBA" id="ARBA00023242"/>
    </source>
</evidence>
<comment type="subcellular location">
    <subcellularLocation>
        <location evidence="2">Cell inner membrane</location>
        <topology evidence="2">Multi-pass membrane protein</topology>
    </subcellularLocation>
    <subcellularLocation>
        <location evidence="3">Cytoplasm</location>
    </subcellularLocation>
    <subcellularLocation>
        <location evidence="1">Nucleus</location>
    </subcellularLocation>
</comment>
<evidence type="ECO:0000256" key="3">
    <source>
        <dbReference type="ARBA" id="ARBA00004496"/>
    </source>
</evidence>
<comment type="catalytic activity">
    <reaction evidence="19">
        <text>a 5'-end (N(7)-methyl 5'-triphosphoguanosine)-(2'-O-methyl-ribonucleoside)-(ribonucleotide) in mRNA + S-adenosyl-L-methionine = a 5'-end (N(7)-methyl 5'-triphosphoguanosine)-(2'-O-methyl-ribonucleoside)-(2'-O-methyl-ribonucleotide) in mRNA + S-adenosyl-L-homocysteine + H(+)</text>
        <dbReference type="Rhea" id="RHEA:67024"/>
        <dbReference type="Rhea" id="RHEA-COMP:17169"/>
        <dbReference type="Rhea" id="RHEA-COMP:17170"/>
        <dbReference type="ChEBI" id="CHEBI:15378"/>
        <dbReference type="ChEBI" id="CHEBI:57856"/>
        <dbReference type="ChEBI" id="CHEBI:59789"/>
        <dbReference type="ChEBI" id="CHEBI:167612"/>
        <dbReference type="ChEBI" id="CHEBI:167614"/>
        <dbReference type="EC" id="2.1.1.296"/>
    </reaction>
</comment>
<dbReference type="InterPro" id="IPR002877">
    <property type="entry name" value="RNA_MeTrfase_FtsJ_dom"/>
</dbReference>
<keyword evidence="9" id="KW-0997">Cell inner membrane</keyword>
<feature type="binding site" evidence="23">
    <location>
        <position position="535"/>
    </location>
    <ligand>
        <name>S-adenosyl-L-methionine</name>
        <dbReference type="ChEBI" id="CHEBI:59789"/>
    </ligand>
</feature>
<evidence type="ECO:0000256" key="19">
    <source>
        <dbReference type="ARBA" id="ARBA00049477"/>
    </source>
</evidence>
<dbReference type="PANTHER" id="PTHR16121">
    <property type="entry name" value="CAP-SPECIFIC MRNA (NUCLEOSIDE-2'-O-)-METHYLTRANSFERASE 1-RELATED"/>
    <property type="match status" value="1"/>
</dbReference>
<keyword evidence="17 24" id="KW-0472">Membrane</keyword>
<feature type="transmembrane region" description="Helical" evidence="24">
    <location>
        <begin position="59"/>
        <end position="79"/>
    </location>
</feature>
<keyword evidence="16" id="KW-0506">mRNA capping</keyword>
<keyword evidence="27" id="KW-1185">Reference proteome</keyword>
<dbReference type="Pfam" id="PF03222">
    <property type="entry name" value="Trp_Tyr_perm"/>
    <property type="match status" value="1"/>
</dbReference>
<dbReference type="PANTHER" id="PTHR16121:SF2">
    <property type="entry name" value="CAP-SPECIFIC MRNA (NUCLEOSIDE-2'-O-)-METHYLTRANSFERASE 2"/>
    <property type="match status" value="1"/>
</dbReference>
<feature type="binding site" evidence="23">
    <location>
        <position position="624"/>
    </location>
    <ligand>
        <name>S-adenosyl-L-methionine</name>
        <dbReference type="ChEBI" id="CHEBI:59789"/>
    </ligand>
</feature>
<dbReference type="EC" id="2.1.1.296" evidence="4"/>
<dbReference type="InterPro" id="IPR025807">
    <property type="entry name" value="Adrift-typ_MeTrfase"/>
</dbReference>
<evidence type="ECO:0000256" key="21">
    <source>
        <dbReference type="ARBA" id="ARBA00078839"/>
    </source>
</evidence>
<sequence>MEELARESISLMARSASHADPPRLGSFGAVFIMLKSALGAGLLNFPWAFQKAGGVTSAVSVELVSLVFLISGLVILAYSSSVSRQKTYQDVVKEVCGGAVGQLCEVCFCFNLFMICVAFLVVVQDQLEKLSISLYETVTGSSEGEMPYHWYSDQRFALFIMCLFIILPLSIPKEIGIQKYTSVSSWASMFSVVPTICFGFQCHEACIAIYSSMENQNLFHWVIISVVSMIFCLLIYTLTGVYGFMTFGRAVASDILMSYPGNDVVMIISRLLFGISIITIYPIILLLGRSVILNLMLRIQRHRRGIVTQLFESRCRVVLTVIWITITLLIAMFVPDMGEVISVIGGISAFFIFIFPGAVLFRVTCHERVIPFPDGSYSLVWRMNSGHGTRRKVATPQHSNNTVASDPETLTEIQGMFSKIRTYVKPSDGEWCVPDPNATLSHCAEEHRGLQALKASLNEVKNQLSDKNVHVWHQHTNSTNRAGKVIGAVRSASNAEICTQAWCKFYEILGTFDLLPEEALQNGELNTVHLCEAPGAFITALNHYIKTSETTRYCDWSWAANTLNPYHEANGGSTTIFDDRLVANTLPWWFFGSDNTGNIMTQKHLLELQAFVANMRRVDVVTADGSFDCQEKPDEQEALVASLHYCEVTAALLLLSPGGSFVLKMFTLYEHSSICLLYLLACCFHSVSVFKPATSKSGNSEVYVVCLNYDGKETARPLLSKLIRNYGPRLADREALFPNSLVPESFVKQHEEVCSYFHTLQLETITENLRLSEEMSSGQRQRLDGIRDGTAQEYLRRFQVTFLPRSRWVSRNTVSPACCSASSGRPLGQKKQTGSFNERRELQTLSWRERLKSGCHAAWVQTHCTEASGTGCVLEGPLAGCREASWYVIVGAALPAVRNSAFCDGGLLNHLNEALLDAAADWTHAPPCASCHAVSAASILSDVAGLCTFAGDGNRKHRRCLVFGGRSVWDAGESQLGDLVLTFPPEPSAPPRGCSALHDGEPRYQQHLLGCVALALQTLSSGDALLLPVFSAFTRVTAGVVLCLHACFRSVTFRCPSPCGIVGTVLVCAGFCPEAAARLRPVLTDVHNCVGQLLREEEDSGQDLPSGHHTQVLQFVPMEELLTGGLTEFLRTMNYEIIQQELHLLMQS</sequence>
<dbReference type="Proteomes" id="UP000314294">
    <property type="component" value="Unassembled WGS sequence"/>
</dbReference>
<organism evidence="26 27">
    <name type="scientific">Liparis tanakae</name>
    <name type="common">Tanaka's snailfish</name>
    <dbReference type="NCBI Taxonomy" id="230148"/>
    <lineage>
        <taxon>Eukaryota</taxon>
        <taxon>Metazoa</taxon>
        <taxon>Chordata</taxon>
        <taxon>Craniata</taxon>
        <taxon>Vertebrata</taxon>
        <taxon>Euteleostomi</taxon>
        <taxon>Actinopterygii</taxon>
        <taxon>Neopterygii</taxon>
        <taxon>Teleostei</taxon>
        <taxon>Neoteleostei</taxon>
        <taxon>Acanthomorphata</taxon>
        <taxon>Eupercaria</taxon>
        <taxon>Perciformes</taxon>
        <taxon>Cottioidei</taxon>
        <taxon>Cottales</taxon>
        <taxon>Liparidae</taxon>
        <taxon>Liparis</taxon>
    </lineage>
</organism>
<evidence type="ECO:0000256" key="2">
    <source>
        <dbReference type="ARBA" id="ARBA00004429"/>
    </source>
</evidence>
<evidence type="ECO:0000256" key="8">
    <source>
        <dbReference type="ARBA" id="ARBA00022490"/>
    </source>
</evidence>
<reference evidence="26 27" key="1">
    <citation type="submission" date="2019-03" db="EMBL/GenBank/DDBJ databases">
        <title>First draft genome of Liparis tanakae, snailfish: a comprehensive survey of snailfish specific genes.</title>
        <authorList>
            <person name="Kim W."/>
            <person name="Song I."/>
            <person name="Jeong J.-H."/>
            <person name="Kim D."/>
            <person name="Kim S."/>
            <person name="Ryu S."/>
            <person name="Song J.Y."/>
            <person name="Lee S.K."/>
        </authorList>
    </citation>
    <scope>NUCLEOTIDE SEQUENCE [LARGE SCALE GENOMIC DNA]</scope>
    <source>
        <tissue evidence="26">Muscle</tissue>
    </source>
</reference>
<dbReference type="Pfam" id="PF01728">
    <property type="entry name" value="FtsJ"/>
    <property type="match status" value="1"/>
</dbReference>
<feature type="transmembrane region" description="Helical" evidence="24">
    <location>
        <begin position="218"/>
        <end position="244"/>
    </location>
</feature>
<dbReference type="GO" id="GO:0004483">
    <property type="term" value="F:methyltransferase cap1 activity"/>
    <property type="evidence" value="ECO:0007669"/>
    <property type="project" value="TreeGrafter"/>
</dbReference>
<keyword evidence="11" id="KW-0507">mRNA processing</keyword>
<keyword evidence="12 23" id="KW-0808">Transferase</keyword>
<evidence type="ECO:0000256" key="20">
    <source>
        <dbReference type="ARBA" id="ARBA00075600"/>
    </source>
</evidence>
<dbReference type="InterPro" id="IPR013057">
    <property type="entry name" value="AA_transpt_TM"/>
</dbReference>
<dbReference type="AlphaFoldDB" id="A0A4Z2JBS7"/>
<keyword evidence="7" id="KW-1003">Cell membrane</keyword>
<evidence type="ECO:0000256" key="10">
    <source>
        <dbReference type="ARBA" id="ARBA00022603"/>
    </source>
</evidence>
<gene>
    <name evidence="26" type="primary">cmtr2</name>
    <name evidence="26" type="ORF">EYF80_002168</name>
</gene>
<dbReference type="Pfam" id="PF01490">
    <property type="entry name" value="Aa_trans"/>
    <property type="match status" value="1"/>
</dbReference>
<dbReference type="GO" id="GO:0005737">
    <property type="term" value="C:cytoplasm"/>
    <property type="evidence" value="ECO:0007669"/>
    <property type="project" value="UniProtKB-SubCell"/>
</dbReference>
<keyword evidence="8" id="KW-0963">Cytoplasm</keyword>
<dbReference type="GO" id="GO:0006370">
    <property type="term" value="P:7-methylguanosine mRNA capping"/>
    <property type="evidence" value="ECO:0007669"/>
    <property type="project" value="UniProtKB-KW"/>
</dbReference>
<evidence type="ECO:0000256" key="11">
    <source>
        <dbReference type="ARBA" id="ARBA00022664"/>
    </source>
</evidence>
<feature type="transmembrane region" description="Helical" evidence="24">
    <location>
        <begin position="156"/>
        <end position="172"/>
    </location>
</feature>
<evidence type="ECO:0000256" key="15">
    <source>
        <dbReference type="ARBA" id="ARBA00022989"/>
    </source>
</evidence>
<dbReference type="InterPro" id="IPR029063">
    <property type="entry name" value="SAM-dependent_MTases_sf"/>
</dbReference>
<keyword evidence="6" id="KW-0813">Transport</keyword>
<dbReference type="FunFam" id="3.40.50.12760:FF:000002">
    <property type="entry name" value="Cap methyltransferase 2"/>
    <property type="match status" value="1"/>
</dbReference>
<name>A0A4Z2JBS7_9TELE</name>
<evidence type="ECO:0000256" key="23">
    <source>
        <dbReference type="PROSITE-ProRule" id="PRU00946"/>
    </source>
</evidence>
<dbReference type="GO" id="GO:0005886">
    <property type="term" value="C:plasma membrane"/>
    <property type="evidence" value="ECO:0007669"/>
    <property type="project" value="UniProtKB-SubCell"/>
</dbReference>
<dbReference type="InterPro" id="IPR018227">
    <property type="entry name" value="Amino_acid_transport_2"/>
</dbReference>
<feature type="transmembrane region" description="Helical" evidence="24">
    <location>
        <begin position="340"/>
        <end position="361"/>
    </location>
</feature>
<accession>A0A4Z2JBS7</accession>
<evidence type="ECO:0000313" key="26">
    <source>
        <dbReference type="EMBL" id="TNN87451.1"/>
    </source>
</evidence>
<proteinExistence type="predicted"/>
<evidence type="ECO:0000256" key="17">
    <source>
        <dbReference type="ARBA" id="ARBA00023136"/>
    </source>
</evidence>
<evidence type="ECO:0000256" key="24">
    <source>
        <dbReference type="SAM" id="Phobius"/>
    </source>
</evidence>
<feature type="transmembrane region" description="Helical" evidence="24">
    <location>
        <begin position="264"/>
        <end position="297"/>
    </location>
</feature>
<evidence type="ECO:0000256" key="1">
    <source>
        <dbReference type="ARBA" id="ARBA00004123"/>
    </source>
</evidence>
<feature type="domain" description="Adrift-type SAM-dependent 2'-O-MTase" evidence="25">
    <location>
        <begin position="496"/>
        <end position="711"/>
    </location>
</feature>
<dbReference type="GO" id="GO:0120550">
    <property type="term" value="F:methyltransferase cap2 activity"/>
    <property type="evidence" value="ECO:0007669"/>
    <property type="project" value="UniProtKB-EC"/>
</dbReference>
<keyword evidence="15 24" id="KW-1133">Transmembrane helix</keyword>
<keyword evidence="10 23" id="KW-0489">Methyltransferase</keyword>
<dbReference type="GO" id="GO:0003333">
    <property type="term" value="P:amino acid transmembrane transport"/>
    <property type="evidence" value="ECO:0007669"/>
    <property type="project" value="InterPro"/>
</dbReference>
<dbReference type="GO" id="GO:0032259">
    <property type="term" value="P:methylation"/>
    <property type="evidence" value="ECO:0007669"/>
    <property type="project" value="UniProtKB-KW"/>
</dbReference>
<evidence type="ECO:0000256" key="22">
    <source>
        <dbReference type="ARBA" id="ARBA00081266"/>
    </source>
</evidence>
<dbReference type="GO" id="GO:0005634">
    <property type="term" value="C:nucleus"/>
    <property type="evidence" value="ECO:0007669"/>
    <property type="project" value="UniProtKB-SubCell"/>
</dbReference>
<evidence type="ECO:0000256" key="4">
    <source>
        <dbReference type="ARBA" id="ARBA00012770"/>
    </source>
</evidence>
<dbReference type="InterPro" id="IPR050851">
    <property type="entry name" value="mRNA_Cap_2O-Ribose_MeTrfase"/>
</dbReference>
<keyword evidence="14 24" id="KW-0812">Transmembrane</keyword>
<feature type="binding site" evidence="23">
    <location>
        <position position="556"/>
    </location>
    <ligand>
        <name>S-adenosyl-L-methionine</name>
        <dbReference type="ChEBI" id="CHEBI:59789"/>
    </ligand>
</feature>
<feature type="transmembrane region" description="Helical" evidence="24">
    <location>
        <begin position="192"/>
        <end position="211"/>
    </location>
</feature>
<evidence type="ECO:0000256" key="16">
    <source>
        <dbReference type="ARBA" id="ARBA00023042"/>
    </source>
</evidence>
<dbReference type="PROSITE" id="PS51614">
    <property type="entry name" value="SAM_MT_ADRIFT"/>
    <property type="match status" value="1"/>
</dbReference>
<comment type="caution">
    <text evidence="26">The sequence shown here is derived from an EMBL/GenBank/DDBJ whole genome shotgun (WGS) entry which is preliminary data.</text>
</comment>
<evidence type="ECO:0000256" key="9">
    <source>
        <dbReference type="ARBA" id="ARBA00022519"/>
    </source>
</evidence>
<feature type="transmembrane region" description="Helical" evidence="24">
    <location>
        <begin position="99"/>
        <end position="123"/>
    </location>
</feature>
<keyword evidence="13 23" id="KW-0949">S-adenosyl-L-methionine</keyword>
<evidence type="ECO:0000256" key="5">
    <source>
        <dbReference type="ARBA" id="ARBA00021134"/>
    </source>
</evidence>
<keyword evidence="18" id="KW-0539">Nucleus</keyword>